<dbReference type="Proteomes" id="UP000585665">
    <property type="component" value="Unassembled WGS sequence"/>
</dbReference>
<keyword evidence="3 5" id="KW-0808">Transferase</keyword>
<dbReference type="SUPFAM" id="SSF53448">
    <property type="entry name" value="Nucleotide-diphospho-sugar transferases"/>
    <property type="match status" value="1"/>
</dbReference>
<evidence type="ECO:0000313" key="6">
    <source>
        <dbReference type="Proteomes" id="UP000585665"/>
    </source>
</evidence>
<evidence type="ECO:0000256" key="3">
    <source>
        <dbReference type="ARBA" id="ARBA00022679"/>
    </source>
</evidence>
<dbReference type="InterPro" id="IPR001173">
    <property type="entry name" value="Glyco_trans_2-like"/>
</dbReference>
<feature type="domain" description="Glycosyltransferase 2-like" evidence="4">
    <location>
        <begin position="356"/>
        <end position="436"/>
    </location>
</feature>
<organism evidence="5 6">
    <name type="scientific">Ameyamaea chiangmaiensis</name>
    <dbReference type="NCBI Taxonomy" id="442969"/>
    <lineage>
        <taxon>Bacteria</taxon>
        <taxon>Pseudomonadati</taxon>
        <taxon>Pseudomonadota</taxon>
        <taxon>Alphaproteobacteria</taxon>
        <taxon>Acetobacterales</taxon>
        <taxon>Acetobacteraceae</taxon>
        <taxon>Ameyamaea</taxon>
    </lineage>
</organism>
<dbReference type="Pfam" id="PF13692">
    <property type="entry name" value="Glyco_trans_1_4"/>
    <property type="match status" value="1"/>
</dbReference>
<gene>
    <name evidence="5" type="ORF">HUK82_01300</name>
</gene>
<evidence type="ECO:0000313" key="5">
    <source>
        <dbReference type="EMBL" id="NVN39203.1"/>
    </source>
</evidence>
<keyword evidence="2" id="KW-0328">Glycosyltransferase</keyword>
<dbReference type="RefSeq" id="WP_176612218.1">
    <property type="nucleotide sequence ID" value="NZ_JABXXR010000004.1"/>
</dbReference>
<dbReference type="PANTHER" id="PTHR43179">
    <property type="entry name" value="RHAMNOSYLTRANSFERASE WBBL"/>
    <property type="match status" value="1"/>
</dbReference>
<comment type="caution">
    <text evidence="5">The sequence shown here is derived from an EMBL/GenBank/DDBJ whole genome shotgun (WGS) entry which is preliminary data.</text>
</comment>
<sequence>MSEPTERPSPAAVDHEPRWATFDAVWYVATYGDAMEDPAEDPALFYQRRGVLIGHAPNPFFDERGYLAQYADVAEAVAHAFFESGFQHYREVGFPSRAPHWLFSEHTYIANNRDLGQHVFQADGFVNGYDHYLSRGDLDFRSGSLFFDPQLFRDQSRLAEQPLAADRGCFEQFVSSTGPLSDVRTSLYFDPDWYLRTYPDVSEAIRTGAVRCALHHYLTNDTPLAFNPGPLFDETLYAQRNPDIAAIVDQGGYRNGFDHFLRYGCFELRSGTDAFDLRAYAARPDVAHALASGQARDAFAHKSASLLRASPPSPELAAAIPAQYETLIQRRATSLVPLVVRSPLSFGNANEARVAVVVVARNGFGQTLATLTRLREACTEPLELIVVDRGSRDETRHLEHFVHGARILRLSHDVGLAEGFNAALAVVRAPVCLWIEPGMEPLFGLIDAVTDVFAGDSAVGAVAGRVLQPDGRVAEAGVLIARDAGLHRLGAGSSASAPEVGYSRRVGCATAGALAVRTRALRDIGGLAREFSDFAHLSADLCLRLAGTGSHCVYTPDMLLGAPTFLPPEASDPDDGRLRLRAAHLSRLRFLPSGPATGLRGAYRERSTLVLVPRLPRQVVYGNARRLCAIVTELASRGPVTVLSAEPAGVDLMVLRRALPSNVEILHDRGLDALAPLLRARTGVYDHVWVLSPELLARAVPALREAASALPTGGLVLDAPALGTPRVTVGTLTPGEGAFNAALRQEFHAAWFAQALVAATPGEALELTSAGLGTTRVVGVPVAARTDVPSWAERRNIVCAGVFNNPPSLELSGLEWLLRRVLPEVFAALPDDTRLIVTGPAEYYISFAALVADPRVVYRADEPDLDTLYDRARVFVSPATFTTEVAAEALSAAAAGVPVVTTAQAASQLALGPEAGFLPAGDADAALFAHQIVSAYTHEGFWTELSMAGRRTIPRLHGSAVFRQSVQAALRASTAATLDVESA</sequence>
<evidence type="ECO:0000256" key="1">
    <source>
        <dbReference type="ARBA" id="ARBA00006739"/>
    </source>
</evidence>
<dbReference type="GO" id="GO:0016757">
    <property type="term" value="F:glycosyltransferase activity"/>
    <property type="evidence" value="ECO:0007669"/>
    <property type="project" value="UniProtKB-KW"/>
</dbReference>
<evidence type="ECO:0000259" key="4">
    <source>
        <dbReference type="Pfam" id="PF00535"/>
    </source>
</evidence>
<accession>A0A850P888</accession>
<dbReference type="SUPFAM" id="SSF53756">
    <property type="entry name" value="UDP-Glycosyltransferase/glycogen phosphorylase"/>
    <property type="match status" value="1"/>
</dbReference>
<proteinExistence type="inferred from homology"/>
<comment type="similarity">
    <text evidence="1">Belongs to the glycosyltransferase 2 family.</text>
</comment>
<dbReference type="AlphaFoldDB" id="A0A850P888"/>
<dbReference type="PANTHER" id="PTHR43179:SF12">
    <property type="entry name" value="GALACTOFURANOSYLTRANSFERASE GLFT2"/>
    <property type="match status" value="1"/>
</dbReference>
<dbReference type="EMBL" id="JABXXR010000004">
    <property type="protein sequence ID" value="NVN39203.1"/>
    <property type="molecule type" value="Genomic_DNA"/>
</dbReference>
<dbReference type="Gene3D" id="3.40.50.2000">
    <property type="entry name" value="Glycogen Phosphorylase B"/>
    <property type="match status" value="1"/>
</dbReference>
<dbReference type="InterPro" id="IPR029044">
    <property type="entry name" value="Nucleotide-diphossugar_trans"/>
</dbReference>
<protein>
    <submittedName>
        <fullName evidence="5">Glycosyltransferase</fullName>
    </submittedName>
</protein>
<evidence type="ECO:0000256" key="2">
    <source>
        <dbReference type="ARBA" id="ARBA00022676"/>
    </source>
</evidence>
<keyword evidence="6" id="KW-1185">Reference proteome</keyword>
<reference evidence="5 6" key="1">
    <citation type="submission" date="2020-06" db="EMBL/GenBank/DDBJ databases">
        <title>Description of novel acetic acid bacteria.</title>
        <authorList>
            <person name="Sombolestani A."/>
        </authorList>
    </citation>
    <scope>NUCLEOTIDE SEQUENCE [LARGE SCALE GENOMIC DNA]</scope>
    <source>
        <strain evidence="5 6">LMG 27010</strain>
    </source>
</reference>
<dbReference type="Pfam" id="PF00535">
    <property type="entry name" value="Glycos_transf_2"/>
    <property type="match status" value="1"/>
</dbReference>
<name>A0A850P888_9PROT</name>
<dbReference type="Gene3D" id="3.90.550.10">
    <property type="entry name" value="Spore Coat Polysaccharide Biosynthesis Protein SpsA, Chain A"/>
    <property type="match status" value="1"/>
</dbReference>